<dbReference type="Ensembl" id="ENSSHAT00000016977.2">
    <property type="protein sequence ID" value="ENSSHAP00000016835.2"/>
    <property type="gene ID" value="ENSSHAG00000014320.2"/>
</dbReference>
<dbReference type="PANTHER" id="PTHR31981">
    <property type="entry name" value="GLYCOSYLATED LYSOSOMAL MEMBRANE PROTEIN"/>
    <property type="match status" value="1"/>
</dbReference>
<evidence type="ECO:0000256" key="11">
    <source>
        <dbReference type="ARBA" id="ARBA00030059"/>
    </source>
</evidence>
<evidence type="ECO:0000256" key="2">
    <source>
        <dbReference type="ARBA" id="ARBA00018820"/>
    </source>
</evidence>
<organism evidence="15 16">
    <name type="scientific">Sarcophilus harrisii</name>
    <name type="common">Tasmanian devil</name>
    <name type="synonym">Sarcophilus laniarius</name>
    <dbReference type="NCBI Taxonomy" id="9305"/>
    <lineage>
        <taxon>Eukaryota</taxon>
        <taxon>Metazoa</taxon>
        <taxon>Chordata</taxon>
        <taxon>Craniata</taxon>
        <taxon>Vertebrata</taxon>
        <taxon>Euteleostomi</taxon>
        <taxon>Mammalia</taxon>
        <taxon>Metatheria</taxon>
        <taxon>Dasyuromorphia</taxon>
        <taxon>Dasyuridae</taxon>
        <taxon>Sarcophilus</taxon>
    </lineage>
</organism>
<gene>
    <name evidence="15" type="primary">GLMP</name>
</gene>
<dbReference type="eggNOG" id="ENOG502QSBM">
    <property type="taxonomic scope" value="Eukaryota"/>
</dbReference>
<dbReference type="InterPro" id="IPR029382">
    <property type="entry name" value="NCU-G1"/>
</dbReference>
<protein>
    <recommendedName>
        <fullName evidence="2">Glycosylated lysosomal membrane protein</fullName>
    </recommendedName>
    <alternativeName>
        <fullName evidence="11">Lysosomal protein NCU-G1</fullName>
    </alternativeName>
</protein>
<evidence type="ECO:0000256" key="10">
    <source>
        <dbReference type="ARBA" id="ARBA00024189"/>
    </source>
</evidence>
<evidence type="ECO:0000256" key="3">
    <source>
        <dbReference type="ARBA" id="ARBA00022692"/>
    </source>
</evidence>
<dbReference type="Pfam" id="PF15065">
    <property type="entry name" value="NCU-G1"/>
    <property type="match status" value="1"/>
</dbReference>
<reference evidence="15" key="3">
    <citation type="submission" date="2025-09" db="UniProtKB">
        <authorList>
            <consortium name="Ensembl"/>
        </authorList>
    </citation>
    <scope>IDENTIFICATION</scope>
</reference>
<evidence type="ECO:0000313" key="15">
    <source>
        <dbReference type="Ensembl" id="ENSSHAP00000016835.2"/>
    </source>
</evidence>
<comment type="function">
    <text evidence="9">Required to protect lysosomal transporter MFSD1 from lysosomal proteolysis and for MFSD1 lysosomal localization.</text>
</comment>
<keyword evidence="16" id="KW-1185">Reference proteome</keyword>
<accession>G3WN30</accession>
<feature type="chain" id="PRO_5029899183" description="Glycosylated lysosomal membrane protein" evidence="14">
    <location>
        <begin position="47"/>
        <end position="491"/>
    </location>
</feature>
<evidence type="ECO:0000256" key="12">
    <source>
        <dbReference type="ARBA" id="ARBA00044960"/>
    </source>
</evidence>
<comment type="subcellular location">
    <subcellularLocation>
        <location evidence="10">Lysosome membrane</location>
        <topology evidence="10">Single-pass type I membrane protein</topology>
        <orientation evidence="10">Lumenal side</orientation>
    </subcellularLocation>
</comment>
<evidence type="ECO:0000256" key="14">
    <source>
        <dbReference type="SAM" id="SignalP"/>
    </source>
</evidence>
<evidence type="ECO:0000256" key="4">
    <source>
        <dbReference type="ARBA" id="ARBA00022729"/>
    </source>
</evidence>
<evidence type="ECO:0000256" key="6">
    <source>
        <dbReference type="ARBA" id="ARBA00023136"/>
    </source>
</evidence>
<dbReference type="GeneTree" id="ENSGT00390000005131"/>
<keyword evidence="5 13" id="KW-1133">Transmembrane helix</keyword>
<reference evidence="15 16" key="1">
    <citation type="journal article" date="2011" name="Proc. Natl. Acad. Sci. U.S.A.">
        <title>Genetic diversity and population structure of the endangered marsupial Sarcophilus harrisii (Tasmanian devil).</title>
        <authorList>
            <person name="Miller W."/>
            <person name="Hayes V.M."/>
            <person name="Ratan A."/>
            <person name="Petersen D.C."/>
            <person name="Wittekindt N.E."/>
            <person name="Miller J."/>
            <person name="Walenz B."/>
            <person name="Knight J."/>
            <person name="Qi J."/>
            <person name="Zhao F."/>
            <person name="Wang Q."/>
            <person name="Bedoya-Reina O.C."/>
            <person name="Katiyar N."/>
            <person name="Tomsho L.P."/>
            <person name="Kasson L.M."/>
            <person name="Hardie R.A."/>
            <person name="Woodbridge P."/>
            <person name="Tindall E.A."/>
            <person name="Bertelsen M.F."/>
            <person name="Dixon D."/>
            <person name="Pyecroft S."/>
            <person name="Helgen K.M."/>
            <person name="Lesk A.M."/>
            <person name="Pringle T.H."/>
            <person name="Patterson N."/>
            <person name="Zhang Y."/>
            <person name="Kreiss A."/>
            <person name="Woods G.M."/>
            <person name="Jones M.E."/>
            <person name="Schuster S.C."/>
        </authorList>
    </citation>
    <scope>NUCLEOTIDE SEQUENCE [LARGE SCALE GENOMIC DNA]</scope>
</reference>
<name>G3WN30_SARHA</name>
<evidence type="ECO:0000256" key="7">
    <source>
        <dbReference type="ARBA" id="ARBA00023180"/>
    </source>
</evidence>
<feature type="transmembrane region" description="Helical" evidence="13">
    <location>
        <begin position="453"/>
        <end position="479"/>
    </location>
</feature>
<evidence type="ECO:0000313" key="16">
    <source>
        <dbReference type="Proteomes" id="UP000007648"/>
    </source>
</evidence>
<dbReference type="Proteomes" id="UP000007648">
    <property type="component" value="Unassembled WGS sequence"/>
</dbReference>
<sequence length="491" mass="52275">MTRSRPRGRADMLAQRPGPWGLCAPCRPLLLLQGLLLLRAPAGLLGEETRRVGAPGGAGTGKGEGLLGGAVRGLRPPPVAGLASRGRVRAGVALCPLRSRAPGRPARAACSHSSEREWGWTRLLVSLEVIPARTDPLVNLLHIRAVGANSTIHYLWSSLGPPAVLVVGTDTPHSVLRVNRSSLLSPAPEGSVAVLPADSVRFSSALLFPRLFEFESANSSESEDGSPGKPYSPYPLADFSWEDVNSTLDPTKLSAVFQGRLSRDPSGTFANGSLAFKVQAFSASGHPAHLPRLLHTADTSQLELVLSGVVPRGNHSLFGLEVAAPALDSECPQLKQQKSIDDEYCPTVFQLDQLLWHSPPEGFLQWRPVAFSQKQPTWKTALPCQVTPPGPALATQLPQSPIIRAFFGSSVNFCTFNLTFGDSTGPAYGDQRYLSWSAILGVGVPPVESFSPLALGIMAMVLGAPGLLLVGGGLGLLLLRHRRYSAYESIN</sequence>
<dbReference type="GO" id="GO:0005765">
    <property type="term" value="C:lysosomal membrane"/>
    <property type="evidence" value="ECO:0007669"/>
    <property type="project" value="UniProtKB-SubCell"/>
</dbReference>
<proteinExistence type="inferred from homology"/>
<evidence type="ECO:0000256" key="5">
    <source>
        <dbReference type="ARBA" id="ARBA00022989"/>
    </source>
</evidence>
<keyword evidence="4 14" id="KW-0732">Signal</keyword>
<evidence type="ECO:0000256" key="9">
    <source>
        <dbReference type="ARBA" id="ARBA00024176"/>
    </source>
</evidence>
<evidence type="ECO:0000256" key="1">
    <source>
        <dbReference type="ARBA" id="ARBA00010599"/>
    </source>
</evidence>
<keyword evidence="7" id="KW-0325">Glycoprotein</keyword>
<comment type="similarity">
    <text evidence="1">Belongs to the GLMP family.</text>
</comment>
<dbReference type="PANTHER" id="PTHR31981:SF1">
    <property type="entry name" value="GLYCOSYLATED LYSOSOMAL MEMBRANE PROTEIN"/>
    <property type="match status" value="1"/>
</dbReference>
<comment type="subunit">
    <text evidence="12">Interacts (via lumenal domain) with lysosomal protein MFSD1; the interaction starts while both proteins are still in the endoplasmic reticulum and is required for stabilization of MFSD1 in lysosomes but has no direct effect on its targeting to lysosomes or transporter activity.</text>
</comment>
<keyword evidence="6 13" id="KW-0472">Membrane</keyword>
<keyword evidence="3 13" id="KW-0812">Transmembrane</keyword>
<evidence type="ECO:0000256" key="8">
    <source>
        <dbReference type="ARBA" id="ARBA00023228"/>
    </source>
</evidence>
<dbReference type="AlphaFoldDB" id="G3WN30"/>
<feature type="signal peptide" evidence="14">
    <location>
        <begin position="1"/>
        <end position="46"/>
    </location>
</feature>
<reference evidence="15" key="2">
    <citation type="submission" date="2025-08" db="UniProtKB">
        <authorList>
            <consortium name="Ensembl"/>
        </authorList>
    </citation>
    <scope>IDENTIFICATION</scope>
</reference>
<keyword evidence="8" id="KW-0458">Lysosome</keyword>
<evidence type="ECO:0000256" key="13">
    <source>
        <dbReference type="SAM" id="Phobius"/>
    </source>
</evidence>
<dbReference type="HOGENOM" id="CLU_040225_0_0_1"/>